<evidence type="ECO:0000313" key="2">
    <source>
        <dbReference type="Proteomes" id="UP001434883"/>
    </source>
</evidence>
<protein>
    <submittedName>
        <fullName evidence="1">Lamin-B2</fullName>
    </submittedName>
</protein>
<feature type="non-terminal residue" evidence="1">
    <location>
        <position position="1"/>
    </location>
</feature>
<gene>
    <name evidence="1" type="primary">LMNB2</name>
    <name evidence="1" type="ORF">XENOCAPTIV_015052</name>
</gene>
<dbReference type="Proteomes" id="UP001434883">
    <property type="component" value="Unassembled WGS sequence"/>
</dbReference>
<accession>A0ABV0S3H1</accession>
<reference evidence="1 2" key="1">
    <citation type="submission" date="2021-06" db="EMBL/GenBank/DDBJ databases">
        <authorList>
            <person name="Palmer J.M."/>
        </authorList>
    </citation>
    <scope>NUCLEOTIDE SEQUENCE [LARGE SCALE GENOMIC DNA]</scope>
    <source>
        <strain evidence="1 2">XC_2019</strain>
        <tissue evidence="1">Muscle</tissue>
    </source>
</reference>
<proteinExistence type="predicted"/>
<comment type="caution">
    <text evidence="1">The sequence shown here is derived from an EMBL/GenBank/DDBJ whole genome shotgun (WGS) entry which is preliminary data.</text>
</comment>
<organism evidence="1 2">
    <name type="scientific">Xenoophorus captivus</name>
    <dbReference type="NCBI Taxonomy" id="1517983"/>
    <lineage>
        <taxon>Eukaryota</taxon>
        <taxon>Metazoa</taxon>
        <taxon>Chordata</taxon>
        <taxon>Craniata</taxon>
        <taxon>Vertebrata</taxon>
        <taxon>Euteleostomi</taxon>
        <taxon>Actinopterygii</taxon>
        <taxon>Neopterygii</taxon>
        <taxon>Teleostei</taxon>
        <taxon>Neoteleostei</taxon>
        <taxon>Acanthomorphata</taxon>
        <taxon>Ovalentaria</taxon>
        <taxon>Atherinomorphae</taxon>
        <taxon>Cyprinodontiformes</taxon>
        <taxon>Goodeidae</taxon>
        <taxon>Xenoophorus</taxon>
    </lineage>
</organism>
<evidence type="ECO:0000313" key="1">
    <source>
        <dbReference type="EMBL" id="MEQ2214646.1"/>
    </source>
</evidence>
<sequence length="58" mass="6631">VFLHAAKCSVLNVVQAEDGHAVAKRQLEAETLMRVDLENRCQSLSEDLEFRKNIFEEV</sequence>
<dbReference type="EMBL" id="JAHRIN010067529">
    <property type="protein sequence ID" value="MEQ2214646.1"/>
    <property type="molecule type" value="Genomic_DNA"/>
</dbReference>
<keyword evidence="2" id="KW-1185">Reference proteome</keyword>
<dbReference type="Gene3D" id="1.20.5.1160">
    <property type="entry name" value="Vasodilator-stimulated phosphoprotein"/>
    <property type="match status" value="1"/>
</dbReference>
<name>A0ABV0S3H1_9TELE</name>